<organism evidence="2 3">
    <name type="scientific">Sandaracinus amylolyticus</name>
    <dbReference type="NCBI Taxonomy" id="927083"/>
    <lineage>
        <taxon>Bacteria</taxon>
        <taxon>Pseudomonadati</taxon>
        <taxon>Myxococcota</taxon>
        <taxon>Polyangia</taxon>
        <taxon>Polyangiales</taxon>
        <taxon>Sandaracinaceae</taxon>
        <taxon>Sandaracinus</taxon>
    </lineage>
</organism>
<feature type="region of interest" description="Disordered" evidence="1">
    <location>
        <begin position="1"/>
        <end position="38"/>
    </location>
</feature>
<feature type="compositionally biased region" description="Polar residues" evidence="1">
    <location>
        <begin position="29"/>
        <end position="38"/>
    </location>
</feature>
<dbReference type="KEGG" id="samy:DB32_004031"/>
<proteinExistence type="predicted"/>
<dbReference type="AlphaFoldDB" id="A0A0F6YIM7"/>
<sequence length="38" mass="4398">MHRPARARSEEHADHHHDRSMSSEHGAPQSRTQRIARA</sequence>
<gene>
    <name evidence="2" type="ORF">DB32_004031</name>
</gene>
<name>A0A0F6YIM7_9BACT</name>
<evidence type="ECO:0000256" key="1">
    <source>
        <dbReference type="SAM" id="MobiDB-lite"/>
    </source>
</evidence>
<protein>
    <submittedName>
        <fullName evidence="2">Uncharacterized protein</fullName>
    </submittedName>
</protein>
<evidence type="ECO:0000313" key="2">
    <source>
        <dbReference type="EMBL" id="AKF06882.1"/>
    </source>
</evidence>
<dbReference type="Proteomes" id="UP000034883">
    <property type="component" value="Chromosome"/>
</dbReference>
<dbReference type="EMBL" id="CP011125">
    <property type="protein sequence ID" value="AKF06882.1"/>
    <property type="molecule type" value="Genomic_DNA"/>
</dbReference>
<accession>A0A0F6YIM7</accession>
<feature type="compositionally biased region" description="Basic and acidic residues" evidence="1">
    <location>
        <begin position="7"/>
        <end position="22"/>
    </location>
</feature>
<keyword evidence="3" id="KW-1185">Reference proteome</keyword>
<reference evidence="2 3" key="1">
    <citation type="submission" date="2015-03" db="EMBL/GenBank/DDBJ databases">
        <title>Genome assembly of Sandaracinus amylolyticus DSM 53668.</title>
        <authorList>
            <person name="Sharma G."/>
            <person name="Subramanian S."/>
        </authorList>
    </citation>
    <scope>NUCLEOTIDE SEQUENCE [LARGE SCALE GENOMIC DNA]</scope>
    <source>
        <strain evidence="2 3">DSM 53668</strain>
    </source>
</reference>
<evidence type="ECO:0000313" key="3">
    <source>
        <dbReference type="Proteomes" id="UP000034883"/>
    </source>
</evidence>